<dbReference type="Proteomes" id="UP000663889">
    <property type="component" value="Unassembled WGS sequence"/>
</dbReference>
<gene>
    <name evidence="2" type="ORF">SEV965_LOCUS22248</name>
</gene>
<evidence type="ECO:0000313" key="2">
    <source>
        <dbReference type="EMBL" id="CAF1222237.1"/>
    </source>
</evidence>
<dbReference type="EMBL" id="CAJNOU010001559">
    <property type="protein sequence ID" value="CAF1222237.1"/>
    <property type="molecule type" value="Genomic_DNA"/>
</dbReference>
<comment type="caution">
    <text evidence="2">The sequence shown here is derived from an EMBL/GenBank/DDBJ whole genome shotgun (WGS) entry which is preliminary data.</text>
</comment>
<keyword evidence="1" id="KW-1133">Transmembrane helix</keyword>
<reference evidence="2" key="1">
    <citation type="submission" date="2021-02" db="EMBL/GenBank/DDBJ databases">
        <authorList>
            <person name="Nowell W R."/>
        </authorList>
    </citation>
    <scope>NUCLEOTIDE SEQUENCE</scope>
</reference>
<accession>A0A814XYX5</accession>
<keyword evidence="1" id="KW-0472">Membrane</keyword>
<name>A0A814XYX5_9BILA</name>
<evidence type="ECO:0000256" key="1">
    <source>
        <dbReference type="SAM" id="Phobius"/>
    </source>
</evidence>
<protein>
    <submittedName>
        <fullName evidence="2">Uncharacterized protein</fullName>
    </submittedName>
</protein>
<sequence>MYHSQSPVFKRIDKPWIALLALGILIIFLSIIAIIVLYLFWRRYQKRIQFKNNLNNKSHSIRKIPIQINDRQSKSYETQKVEVFIPQNIDDITEQNLGEIHTRFTPQHGIQQMHQYYPSFEHIINLI</sequence>
<dbReference type="AlphaFoldDB" id="A0A814XYX5"/>
<proteinExistence type="predicted"/>
<keyword evidence="1" id="KW-0812">Transmembrane</keyword>
<organism evidence="2 3">
    <name type="scientific">Rotaria sordida</name>
    <dbReference type="NCBI Taxonomy" id="392033"/>
    <lineage>
        <taxon>Eukaryota</taxon>
        <taxon>Metazoa</taxon>
        <taxon>Spiralia</taxon>
        <taxon>Gnathifera</taxon>
        <taxon>Rotifera</taxon>
        <taxon>Eurotatoria</taxon>
        <taxon>Bdelloidea</taxon>
        <taxon>Philodinida</taxon>
        <taxon>Philodinidae</taxon>
        <taxon>Rotaria</taxon>
    </lineage>
</organism>
<evidence type="ECO:0000313" key="3">
    <source>
        <dbReference type="Proteomes" id="UP000663889"/>
    </source>
</evidence>
<feature type="transmembrane region" description="Helical" evidence="1">
    <location>
        <begin position="16"/>
        <end position="41"/>
    </location>
</feature>